<protein>
    <recommendedName>
        <fullName evidence="4">m7GpppX diphosphatase</fullName>
        <ecNumber evidence="3">3.6.1.59</ecNumber>
    </recommendedName>
    <alternativeName>
        <fullName evidence="8">Decapping scavenger enzyme</fullName>
    </alternativeName>
    <alternativeName>
        <fullName evidence="7">Scavenger mRNA-decapping enzyme DcpS</fullName>
    </alternativeName>
</protein>
<evidence type="ECO:0000256" key="1">
    <source>
        <dbReference type="ARBA" id="ARBA00004123"/>
    </source>
</evidence>
<organism evidence="10 11">
    <name type="scientific">Jimgerdemannia flammicorona</name>
    <dbReference type="NCBI Taxonomy" id="994334"/>
    <lineage>
        <taxon>Eukaryota</taxon>
        <taxon>Fungi</taxon>
        <taxon>Fungi incertae sedis</taxon>
        <taxon>Mucoromycota</taxon>
        <taxon>Mucoromycotina</taxon>
        <taxon>Endogonomycetes</taxon>
        <taxon>Endogonales</taxon>
        <taxon>Endogonaceae</taxon>
        <taxon>Jimgerdemannia</taxon>
    </lineage>
</organism>
<dbReference type="EMBL" id="RBNI01005419">
    <property type="protein sequence ID" value="RUP46714.1"/>
    <property type="molecule type" value="Genomic_DNA"/>
</dbReference>
<keyword evidence="6" id="KW-0539">Nucleus</keyword>
<dbReference type="GO" id="GO:0000290">
    <property type="term" value="P:deadenylation-dependent decapping of nuclear-transcribed mRNA"/>
    <property type="evidence" value="ECO:0007669"/>
    <property type="project" value="InterPro"/>
</dbReference>
<evidence type="ECO:0000256" key="5">
    <source>
        <dbReference type="ARBA" id="ARBA00022801"/>
    </source>
</evidence>
<dbReference type="GO" id="GO:0000340">
    <property type="term" value="F:RNA 7-methylguanosine cap binding"/>
    <property type="evidence" value="ECO:0007669"/>
    <property type="project" value="TreeGrafter"/>
</dbReference>
<dbReference type="Gene3D" id="3.30.428.10">
    <property type="entry name" value="HIT-like"/>
    <property type="match status" value="1"/>
</dbReference>
<keyword evidence="5" id="KW-0378">Hydrolase</keyword>
<gene>
    <name evidence="10" type="ORF">BC936DRAFT_146599</name>
</gene>
<dbReference type="Pfam" id="PF11969">
    <property type="entry name" value="DcpS_C"/>
    <property type="match status" value="1"/>
</dbReference>
<evidence type="ECO:0000256" key="3">
    <source>
        <dbReference type="ARBA" id="ARBA00012520"/>
    </source>
</evidence>
<dbReference type="OrthoDB" id="10264956at2759"/>
<evidence type="ECO:0000313" key="10">
    <source>
        <dbReference type="EMBL" id="RUP46714.1"/>
    </source>
</evidence>
<dbReference type="GO" id="GO:0140932">
    <property type="term" value="F:5'-(N(7)-methyl 5'-triphosphoguanosine)-[mRNA] diphosphatase activity"/>
    <property type="evidence" value="ECO:0007669"/>
    <property type="project" value="UniProtKB-EC"/>
</dbReference>
<dbReference type="Proteomes" id="UP000268093">
    <property type="component" value="Unassembled WGS sequence"/>
</dbReference>
<dbReference type="FunFam" id="3.30.428.10:FF:000006">
    <property type="entry name" value="m7GpppX diphosphatase"/>
    <property type="match status" value="1"/>
</dbReference>
<dbReference type="PANTHER" id="PTHR12978">
    <property type="entry name" value="HISTIDINE TRIAD HIT PROTEIN MEMBER"/>
    <property type="match status" value="1"/>
</dbReference>
<dbReference type="InterPro" id="IPR036265">
    <property type="entry name" value="HIT-like_sf"/>
</dbReference>
<evidence type="ECO:0000256" key="2">
    <source>
        <dbReference type="ARBA" id="ARBA00010208"/>
    </source>
</evidence>
<evidence type="ECO:0000256" key="6">
    <source>
        <dbReference type="ARBA" id="ARBA00023242"/>
    </source>
</evidence>
<comment type="caution">
    <text evidence="10">The sequence shown here is derived from an EMBL/GenBank/DDBJ whole genome shotgun (WGS) entry which is preliminary data.</text>
</comment>
<comment type="subcellular location">
    <subcellularLocation>
        <location evidence="1">Nucleus</location>
    </subcellularLocation>
</comment>
<evidence type="ECO:0000313" key="11">
    <source>
        <dbReference type="Proteomes" id="UP000268093"/>
    </source>
</evidence>
<dbReference type="EC" id="3.6.1.59" evidence="3"/>
<dbReference type="PROSITE" id="PS00892">
    <property type="entry name" value="HIT_1"/>
    <property type="match status" value="1"/>
</dbReference>
<dbReference type="GO" id="GO:0000932">
    <property type="term" value="C:P-body"/>
    <property type="evidence" value="ECO:0007669"/>
    <property type="project" value="TreeGrafter"/>
</dbReference>
<dbReference type="PANTHER" id="PTHR12978:SF0">
    <property type="entry name" value="M7GPPPX DIPHOSPHATASE"/>
    <property type="match status" value="1"/>
</dbReference>
<dbReference type="AlphaFoldDB" id="A0A433D782"/>
<comment type="catalytic activity">
    <reaction evidence="9">
        <text>a 5'-end (N(7)-methyl 5'-triphosphoguanosine)-ribonucleoside in mRNA + H2O = N(7)-methyl-GMP + a 5'-end diphospho-ribonucleoside in mRNA + 2 H(+)</text>
        <dbReference type="Rhea" id="RHEA:65388"/>
        <dbReference type="Rhea" id="RHEA-COMP:17165"/>
        <dbReference type="Rhea" id="RHEA-COMP:17167"/>
        <dbReference type="ChEBI" id="CHEBI:15377"/>
        <dbReference type="ChEBI" id="CHEBI:15378"/>
        <dbReference type="ChEBI" id="CHEBI:58285"/>
        <dbReference type="ChEBI" id="CHEBI:156461"/>
        <dbReference type="ChEBI" id="CHEBI:167616"/>
        <dbReference type="EC" id="3.6.1.59"/>
    </reaction>
</comment>
<dbReference type="InterPro" id="IPR008594">
    <property type="entry name" value="DcpS/DCS2"/>
</dbReference>
<dbReference type="SUPFAM" id="SSF54197">
    <property type="entry name" value="HIT-like"/>
    <property type="match status" value="1"/>
</dbReference>
<accession>A0A433D782</accession>
<keyword evidence="11" id="KW-1185">Reference proteome</keyword>
<dbReference type="InterPro" id="IPR019808">
    <property type="entry name" value="Histidine_triad_CS"/>
</dbReference>
<evidence type="ECO:0000256" key="8">
    <source>
        <dbReference type="ARBA" id="ARBA00030609"/>
    </source>
</evidence>
<evidence type="ECO:0000256" key="9">
    <source>
        <dbReference type="ARBA" id="ARBA00048222"/>
    </source>
</evidence>
<proteinExistence type="inferred from homology"/>
<comment type="similarity">
    <text evidence="2">Belongs to the HIT family.</text>
</comment>
<reference evidence="10 11" key="1">
    <citation type="journal article" date="2018" name="New Phytol.">
        <title>Phylogenomics of Endogonaceae and evolution of mycorrhizas within Mucoromycota.</title>
        <authorList>
            <person name="Chang Y."/>
            <person name="Desiro A."/>
            <person name="Na H."/>
            <person name="Sandor L."/>
            <person name="Lipzen A."/>
            <person name="Clum A."/>
            <person name="Barry K."/>
            <person name="Grigoriev I.V."/>
            <person name="Martin F.M."/>
            <person name="Stajich J.E."/>
            <person name="Smith M.E."/>
            <person name="Bonito G."/>
            <person name="Spatafora J.W."/>
        </authorList>
    </citation>
    <scope>NUCLEOTIDE SEQUENCE [LARGE SCALE GENOMIC DNA]</scope>
    <source>
        <strain evidence="10 11">GMNB39</strain>
    </source>
</reference>
<evidence type="ECO:0000256" key="4">
    <source>
        <dbReference type="ARBA" id="ARBA00015636"/>
    </source>
</evidence>
<evidence type="ECO:0000256" key="7">
    <source>
        <dbReference type="ARBA" id="ARBA00029885"/>
    </source>
</evidence>
<name>A0A433D782_9FUNG</name>
<sequence length="217" mass="25075">MSPQNRHMIAETPEIYKMVVEPYIKSTPASRIQWVYNALEGTAEAERVVLRDEADVETGFVLLPDSKWDCKTLDTLYLQVLVLRRDIRSLRDLTRSHLPLLRNVRDRVCAVVPAKYGVQADELRIFIHYQPSYYHFHIHVTSMRYIAGPNISIGQSHLLDTVIDNIEHIAGDYYQRCTLHYVLGERHPLFERLGVPLSAEKRESEETAEGKNMLGDK</sequence>
<dbReference type="GO" id="GO:0005634">
    <property type="term" value="C:nucleus"/>
    <property type="evidence" value="ECO:0007669"/>
    <property type="project" value="UniProtKB-SubCell"/>
</dbReference>